<comment type="caution">
    <text evidence="2">The sequence shown here is derived from an EMBL/GenBank/DDBJ whole genome shotgun (WGS) entry which is preliminary data.</text>
</comment>
<sequence>MHPIAPDLTPTITPMPPPTPSLDEMHLALSHIAFRREYRPPSPRRIPRIPSFPDTSPDNEHLEFLNLLSLLLVTDSAGDVAAAMFRVLSKDRLELHYAKNRPCTNKENAYIHSIFDIVSREERRDHDLLCWDILAQVIPGCKRKIKSRMKKVCLRLKELSPSLVTTGSASFAICEGGCTTETDEMTVPQLLRGWFDHLLKKPDEGSTVWHVGSVNHTLSLAFYIGHAPRMEQILDAQLLRRVRKLGDYYGAALVLIRNAELLPRDQLRQLRIVEAVPPTPDLRLLRTNQVDTINEWARHIGEPEVSEADLRLAFPEMDKIPSNPASMHKVCVHCECTLLLKMIRITSTAASPSAPSPSAPTPMLLEMGVSKSSCFMCRELITAVQKVYHHITVLVSPCHGKHIAGWSLPQSAPAVLRDLMGKRIMDEMDDILQHAARKRKSDSIPRATGSGELDGRPAADQFRRESGADMFLLPDE</sequence>
<feature type="compositionally biased region" description="Basic and acidic residues" evidence="1">
    <location>
        <begin position="453"/>
        <end position="467"/>
    </location>
</feature>
<evidence type="ECO:0000313" key="2">
    <source>
        <dbReference type="EMBL" id="KAL0634051.1"/>
    </source>
</evidence>
<evidence type="ECO:0000313" key="3">
    <source>
        <dbReference type="Proteomes" id="UP001447188"/>
    </source>
</evidence>
<evidence type="ECO:0000256" key="1">
    <source>
        <dbReference type="SAM" id="MobiDB-lite"/>
    </source>
</evidence>
<feature type="region of interest" description="Disordered" evidence="1">
    <location>
        <begin position="436"/>
        <end position="476"/>
    </location>
</feature>
<dbReference type="InterPro" id="IPR027796">
    <property type="entry name" value="OTT_1508_deam-like"/>
</dbReference>
<dbReference type="EMBL" id="JBBBZM010000105">
    <property type="protein sequence ID" value="KAL0634051.1"/>
    <property type="molecule type" value="Genomic_DNA"/>
</dbReference>
<proteinExistence type="predicted"/>
<name>A0ABR3GDY6_9PEZI</name>
<gene>
    <name evidence="2" type="ORF">Q9L58_006999</name>
</gene>
<keyword evidence="3" id="KW-1185">Reference proteome</keyword>
<dbReference type="Proteomes" id="UP001447188">
    <property type="component" value="Unassembled WGS sequence"/>
</dbReference>
<accession>A0ABR3GDY6</accession>
<reference evidence="2 3" key="1">
    <citation type="submission" date="2024-02" db="EMBL/GenBank/DDBJ databases">
        <title>Discinaceae phylogenomics.</title>
        <authorList>
            <person name="Dirks A.C."/>
            <person name="James T.Y."/>
        </authorList>
    </citation>
    <scope>NUCLEOTIDE SEQUENCE [LARGE SCALE GENOMIC DNA]</scope>
    <source>
        <strain evidence="2 3">ACD0624</strain>
    </source>
</reference>
<organism evidence="2 3">
    <name type="scientific">Discina gigas</name>
    <dbReference type="NCBI Taxonomy" id="1032678"/>
    <lineage>
        <taxon>Eukaryota</taxon>
        <taxon>Fungi</taxon>
        <taxon>Dikarya</taxon>
        <taxon>Ascomycota</taxon>
        <taxon>Pezizomycotina</taxon>
        <taxon>Pezizomycetes</taxon>
        <taxon>Pezizales</taxon>
        <taxon>Discinaceae</taxon>
        <taxon>Discina</taxon>
    </lineage>
</organism>
<dbReference type="Pfam" id="PF14441">
    <property type="entry name" value="OTT_1508_deam"/>
    <property type="match status" value="1"/>
</dbReference>
<protein>
    <submittedName>
        <fullName evidence="2">Uncharacterized protein</fullName>
    </submittedName>
</protein>